<feature type="non-terminal residue" evidence="1">
    <location>
        <position position="1"/>
    </location>
</feature>
<protein>
    <submittedName>
        <fullName evidence="1">Uncharacterized protein</fullName>
    </submittedName>
</protein>
<dbReference type="EMBL" id="BARS01028037">
    <property type="protein sequence ID" value="GAG03785.1"/>
    <property type="molecule type" value="Genomic_DNA"/>
</dbReference>
<proteinExistence type="predicted"/>
<dbReference type="AlphaFoldDB" id="X0UDU5"/>
<gene>
    <name evidence="1" type="ORF">S01H1_43980</name>
</gene>
<name>X0UDU5_9ZZZZ</name>
<reference evidence="1" key="1">
    <citation type="journal article" date="2014" name="Front. Microbiol.">
        <title>High frequency of phylogenetically diverse reductive dehalogenase-homologous genes in deep subseafloor sedimentary metagenomes.</title>
        <authorList>
            <person name="Kawai M."/>
            <person name="Futagami T."/>
            <person name="Toyoda A."/>
            <person name="Takaki Y."/>
            <person name="Nishi S."/>
            <person name="Hori S."/>
            <person name="Arai W."/>
            <person name="Tsubouchi T."/>
            <person name="Morono Y."/>
            <person name="Uchiyama I."/>
            <person name="Ito T."/>
            <person name="Fujiyama A."/>
            <person name="Inagaki F."/>
            <person name="Takami H."/>
        </authorList>
    </citation>
    <scope>NUCLEOTIDE SEQUENCE</scope>
    <source>
        <strain evidence="1">Expedition CK06-06</strain>
    </source>
</reference>
<evidence type="ECO:0000313" key="1">
    <source>
        <dbReference type="EMBL" id="GAG03785.1"/>
    </source>
</evidence>
<organism evidence="1">
    <name type="scientific">marine sediment metagenome</name>
    <dbReference type="NCBI Taxonomy" id="412755"/>
    <lineage>
        <taxon>unclassified sequences</taxon>
        <taxon>metagenomes</taxon>
        <taxon>ecological metagenomes</taxon>
    </lineage>
</organism>
<sequence length="94" mass="10589">TREIAFSACQAGFDGLVFPSYFSLFRTGAIPLDTVHEISVQKFPSNETHTKSRITPNIALFGRPIEEKIIAVKCINRLVLNKIKYDVLFGPIDY</sequence>
<accession>X0UDU5</accession>
<comment type="caution">
    <text evidence="1">The sequence shown here is derived from an EMBL/GenBank/DDBJ whole genome shotgun (WGS) entry which is preliminary data.</text>
</comment>